<evidence type="ECO:0000256" key="5">
    <source>
        <dbReference type="ARBA" id="ARBA00023136"/>
    </source>
</evidence>
<evidence type="ECO:0000256" key="3">
    <source>
        <dbReference type="ARBA" id="ARBA00022692"/>
    </source>
</evidence>
<dbReference type="InterPro" id="IPR018076">
    <property type="entry name" value="T2SS_GspF_dom"/>
</dbReference>
<dbReference type="Proteomes" id="UP000281725">
    <property type="component" value="Unassembled WGS sequence"/>
</dbReference>
<evidence type="ECO:0000259" key="7">
    <source>
        <dbReference type="Pfam" id="PF00482"/>
    </source>
</evidence>
<evidence type="ECO:0000256" key="6">
    <source>
        <dbReference type="SAM" id="Phobius"/>
    </source>
</evidence>
<keyword evidence="4 6" id="KW-1133">Transmembrane helix</keyword>
<reference evidence="8 9" key="1">
    <citation type="submission" date="2018-09" db="EMBL/GenBank/DDBJ databases">
        <title>Genome sequencing of Aeromonas veronii MS-17-88.</title>
        <authorList>
            <person name="Tekedar H.C."/>
            <person name="Arick M.A."/>
            <person name="Hsu C.-Y."/>
            <person name="Thrash A."/>
            <person name="Karsi A."/>
            <person name="Lawrence M.L."/>
            <person name="Abdelhamed H."/>
        </authorList>
    </citation>
    <scope>NUCLEOTIDE SEQUENCE [LARGE SCALE GENOMIC DNA]</scope>
    <source>
        <strain evidence="8 9">MS 17-88</strain>
    </source>
</reference>
<dbReference type="PANTHER" id="PTHR35007:SF2">
    <property type="entry name" value="PILUS ASSEMBLE PROTEIN"/>
    <property type="match status" value="1"/>
</dbReference>
<protein>
    <submittedName>
        <fullName evidence="8">Type II secretion system F family protein</fullName>
    </submittedName>
</protein>
<dbReference type="Pfam" id="PF00482">
    <property type="entry name" value="T2SSF"/>
    <property type="match status" value="1"/>
</dbReference>
<keyword evidence="5 6" id="KW-0472">Membrane</keyword>
<dbReference type="AlphaFoldDB" id="A0A318DQ23"/>
<organism evidence="8 9">
    <name type="scientific">Aeromonas veronii</name>
    <dbReference type="NCBI Taxonomy" id="654"/>
    <lineage>
        <taxon>Bacteria</taxon>
        <taxon>Pseudomonadati</taxon>
        <taxon>Pseudomonadota</taxon>
        <taxon>Gammaproteobacteria</taxon>
        <taxon>Aeromonadales</taxon>
        <taxon>Aeromonadaceae</taxon>
        <taxon>Aeromonas</taxon>
    </lineage>
</organism>
<gene>
    <name evidence="8" type="ORF">D6R50_11880</name>
</gene>
<name>A0A318DQ23_AERVE</name>
<accession>A0A318DQ23</accession>
<evidence type="ECO:0000256" key="1">
    <source>
        <dbReference type="ARBA" id="ARBA00004651"/>
    </source>
</evidence>
<comment type="subcellular location">
    <subcellularLocation>
        <location evidence="1">Cell membrane</location>
        <topology evidence="1">Multi-pass membrane protein</topology>
    </subcellularLocation>
</comment>
<feature type="transmembrane region" description="Helical" evidence="6">
    <location>
        <begin position="6"/>
        <end position="25"/>
    </location>
</feature>
<evidence type="ECO:0000313" key="9">
    <source>
        <dbReference type="Proteomes" id="UP000281725"/>
    </source>
</evidence>
<evidence type="ECO:0000313" key="8">
    <source>
        <dbReference type="EMBL" id="RKJ89916.1"/>
    </source>
</evidence>
<feature type="transmembrane region" description="Helical" evidence="6">
    <location>
        <begin position="114"/>
        <end position="131"/>
    </location>
</feature>
<evidence type="ECO:0000256" key="4">
    <source>
        <dbReference type="ARBA" id="ARBA00022989"/>
    </source>
</evidence>
<feature type="transmembrane region" description="Helical" evidence="6">
    <location>
        <begin position="270"/>
        <end position="290"/>
    </location>
</feature>
<feature type="domain" description="Type II secretion system protein GspF" evidence="7">
    <location>
        <begin position="154"/>
        <end position="282"/>
    </location>
</feature>
<proteinExistence type="predicted"/>
<evidence type="ECO:0000256" key="2">
    <source>
        <dbReference type="ARBA" id="ARBA00022475"/>
    </source>
</evidence>
<dbReference type="EMBL" id="RAWX01000002">
    <property type="protein sequence ID" value="RKJ89916.1"/>
    <property type="molecule type" value="Genomic_DNA"/>
</dbReference>
<dbReference type="PANTHER" id="PTHR35007">
    <property type="entry name" value="INTEGRAL MEMBRANE PROTEIN-RELATED"/>
    <property type="match status" value="1"/>
</dbReference>
<accession>A0A3A9IZ13</accession>
<dbReference type="RefSeq" id="WP_042053987.1">
    <property type="nucleotide sequence ID" value="NZ_CAWOIK010000098.1"/>
</dbReference>
<keyword evidence="2" id="KW-1003">Cell membrane</keyword>
<comment type="caution">
    <text evidence="8">The sequence shown here is derived from an EMBL/GenBank/DDBJ whole genome shotgun (WGS) entry which is preliminary data.</text>
</comment>
<sequence>MAVTQLFALALLSLALAAVTGWYGYRQQQQWQQQCRRYATLAAAKVPGREWLAWCGRGYPVGGREQARLQQLLAQAGIFASQGFDRLRGAKLLGGLGLAIMVLTWRLLVAPADGFTLMWVLMAYVVGAGLPERWLQWRARKVKAAQQKVVPDAIDLLVISVEAGLALDRALLRVGHYLEALEPGLARQFLRTHAEIQMRGDQASCLARLAWRTGLPELDRLANTLQMAQQYGSPLAETMRTISQEARQMRRLALEEQAGSLPGKITLIQMALIMLPMLVLIIAPTLNLLINSLR</sequence>
<keyword evidence="3 6" id="KW-0812">Transmembrane</keyword>
<feature type="transmembrane region" description="Helical" evidence="6">
    <location>
        <begin position="90"/>
        <end position="108"/>
    </location>
</feature>
<dbReference type="GO" id="GO:0005886">
    <property type="term" value="C:plasma membrane"/>
    <property type="evidence" value="ECO:0007669"/>
    <property type="project" value="UniProtKB-SubCell"/>
</dbReference>